<dbReference type="Proteomes" id="UP001283361">
    <property type="component" value="Unassembled WGS sequence"/>
</dbReference>
<organism evidence="1 2">
    <name type="scientific">Elysia crispata</name>
    <name type="common">lettuce slug</name>
    <dbReference type="NCBI Taxonomy" id="231223"/>
    <lineage>
        <taxon>Eukaryota</taxon>
        <taxon>Metazoa</taxon>
        <taxon>Spiralia</taxon>
        <taxon>Lophotrochozoa</taxon>
        <taxon>Mollusca</taxon>
        <taxon>Gastropoda</taxon>
        <taxon>Heterobranchia</taxon>
        <taxon>Euthyneura</taxon>
        <taxon>Panpulmonata</taxon>
        <taxon>Sacoglossa</taxon>
        <taxon>Placobranchoidea</taxon>
        <taxon>Plakobranchidae</taxon>
        <taxon>Elysia</taxon>
    </lineage>
</organism>
<dbReference type="AlphaFoldDB" id="A0AAE1CUA3"/>
<reference evidence="1" key="1">
    <citation type="journal article" date="2023" name="G3 (Bethesda)">
        <title>A reference genome for the long-term kleptoplast-retaining sea slug Elysia crispata morphotype clarki.</title>
        <authorList>
            <person name="Eastman K.E."/>
            <person name="Pendleton A.L."/>
            <person name="Shaikh M.A."/>
            <person name="Suttiyut T."/>
            <person name="Ogas R."/>
            <person name="Tomko P."/>
            <person name="Gavelis G."/>
            <person name="Widhalm J.R."/>
            <person name="Wisecaver J.H."/>
        </authorList>
    </citation>
    <scope>NUCLEOTIDE SEQUENCE</scope>
    <source>
        <strain evidence="1">ECLA1</strain>
    </source>
</reference>
<accession>A0AAE1CUA3</accession>
<keyword evidence="2" id="KW-1185">Reference proteome</keyword>
<protein>
    <submittedName>
        <fullName evidence="1">Uncharacterized protein</fullName>
    </submittedName>
</protein>
<proteinExistence type="predicted"/>
<name>A0AAE1CUA3_9GAST</name>
<evidence type="ECO:0000313" key="2">
    <source>
        <dbReference type="Proteomes" id="UP001283361"/>
    </source>
</evidence>
<dbReference type="EMBL" id="JAWDGP010006827">
    <property type="protein sequence ID" value="KAK3735124.1"/>
    <property type="molecule type" value="Genomic_DNA"/>
</dbReference>
<comment type="caution">
    <text evidence="1">The sequence shown here is derived from an EMBL/GenBank/DDBJ whole genome shotgun (WGS) entry which is preliminary data.</text>
</comment>
<gene>
    <name evidence="1" type="ORF">RRG08_054476</name>
</gene>
<evidence type="ECO:0000313" key="1">
    <source>
        <dbReference type="EMBL" id="KAK3735124.1"/>
    </source>
</evidence>
<sequence>MDRPQDFLLRCIFFCVLSNPKSKYPKHSMNTVSVKVCYRNFRKKKGRKVKPKYYYVDCASTGERFSKLELSLGCTLLIKQTIILVACAPRFAHLLKIIITSPPLLLDVRVIITEYLLEMAAESREQGHHTMEHCILFTFIRQGDFSPRGSDIDFKRRG</sequence>